<dbReference type="InterPro" id="IPR000719">
    <property type="entry name" value="Prot_kinase_dom"/>
</dbReference>
<protein>
    <recommendedName>
        <fullName evidence="2">Protein kinase domain-containing protein</fullName>
    </recommendedName>
</protein>
<keyword evidence="4" id="KW-1185">Reference proteome</keyword>
<feature type="region of interest" description="Disordered" evidence="1">
    <location>
        <begin position="198"/>
        <end position="248"/>
    </location>
</feature>
<dbReference type="SUPFAM" id="SSF56112">
    <property type="entry name" value="Protein kinase-like (PK-like)"/>
    <property type="match status" value="1"/>
</dbReference>
<dbReference type="GO" id="GO:0005524">
    <property type="term" value="F:ATP binding"/>
    <property type="evidence" value="ECO:0007669"/>
    <property type="project" value="InterPro"/>
</dbReference>
<dbReference type="GO" id="GO:0005737">
    <property type="term" value="C:cytoplasm"/>
    <property type="evidence" value="ECO:0007669"/>
    <property type="project" value="TreeGrafter"/>
</dbReference>
<dbReference type="PANTHER" id="PTHR44167:SF24">
    <property type="entry name" value="SERINE_THREONINE-PROTEIN KINASE CHK2"/>
    <property type="match status" value="1"/>
</dbReference>
<dbReference type="Proteomes" id="UP000235388">
    <property type="component" value="Unassembled WGS sequence"/>
</dbReference>
<comment type="caution">
    <text evidence="3">The sequence shown here is derived from an EMBL/GenBank/DDBJ whole genome shotgun (WGS) entry which is preliminary data.</text>
</comment>
<dbReference type="GO" id="GO:0044773">
    <property type="term" value="P:mitotic DNA damage checkpoint signaling"/>
    <property type="evidence" value="ECO:0007669"/>
    <property type="project" value="TreeGrafter"/>
</dbReference>
<dbReference type="GO" id="GO:0004674">
    <property type="term" value="F:protein serine/threonine kinase activity"/>
    <property type="evidence" value="ECO:0007669"/>
    <property type="project" value="TreeGrafter"/>
</dbReference>
<evidence type="ECO:0000259" key="2">
    <source>
        <dbReference type="PROSITE" id="PS50011"/>
    </source>
</evidence>
<dbReference type="STRING" id="200324.A0A2N5VSR8"/>
<dbReference type="EMBL" id="PGCJ01000069">
    <property type="protein sequence ID" value="PLW53048.1"/>
    <property type="molecule type" value="Genomic_DNA"/>
</dbReference>
<dbReference type="OrthoDB" id="541276at2759"/>
<dbReference type="PROSITE" id="PS50011">
    <property type="entry name" value="PROTEIN_KINASE_DOM"/>
    <property type="match status" value="1"/>
</dbReference>
<dbReference type="Pfam" id="PF00069">
    <property type="entry name" value="Pkinase"/>
    <property type="match status" value="1"/>
</dbReference>
<organism evidence="3 4">
    <name type="scientific">Puccinia coronata f. sp. avenae</name>
    <dbReference type="NCBI Taxonomy" id="200324"/>
    <lineage>
        <taxon>Eukaryota</taxon>
        <taxon>Fungi</taxon>
        <taxon>Dikarya</taxon>
        <taxon>Basidiomycota</taxon>
        <taxon>Pucciniomycotina</taxon>
        <taxon>Pucciniomycetes</taxon>
        <taxon>Pucciniales</taxon>
        <taxon>Pucciniaceae</taxon>
        <taxon>Puccinia</taxon>
    </lineage>
</organism>
<reference evidence="3 4" key="1">
    <citation type="submission" date="2017-11" db="EMBL/GenBank/DDBJ databases">
        <title>De novo assembly and phasing of dikaryotic genomes from two isolates of Puccinia coronata f. sp. avenae, the causal agent of oat crown rust.</title>
        <authorList>
            <person name="Miller M.E."/>
            <person name="Zhang Y."/>
            <person name="Omidvar V."/>
            <person name="Sperschneider J."/>
            <person name="Schwessinger B."/>
            <person name="Raley C."/>
            <person name="Palmer J.M."/>
            <person name="Garnica D."/>
            <person name="Upadhyaya N."/>
            <person name="Rathjen J."/>
            <person name="Taylor J.M."/>
            <person name="Park R.F."/>
            <person name="Dodds P.N."/>
            <person name="Hirsch C.D."/>
            <person name="Kianian S.F."/>
            <person name="Figueroa M."/>
        </authorList>
    </citation>
    <scope>NUCLEOTIDE SEQUENCE [LARGE SCALE GENOMIC DNA]</scope>
    <source>
        <strain evidence="3">12NC29</strain>
    </source>
</reference>
<feature type="domain" description="Protein kinase" evidence="2">
    <location>
        <begin position="1"/>
        <end position="201"/>
    </location>
</feature>
<dbReference type="PANTHER" id="PTHR44167">
    <property type="entry name" value="OVARIAN-SPECIFIC SERINE/THREONINE-PROTEIN KINASE LOK-RELATED"/>
    <property type="match status" value="1"/>
</dbReference>
<sequence length="248" mass="27003">MPYLDGGTLADQIFSQQHFVRNPTHIRRVFFQIASAVNFCHAHGVAHQDIKPQKILCTLNRLHVSLSDFGLATYECHSSSFQCGTRAYMGPECLGGLFAPVQFYDTFANDIWSLGIVLMNLLASGRPWEEATMTDPHFHAFVMQDTDVFNPIGAVAESGEPAQPPIEAIIKTSENSCPFSADGRTAARRLPQIFHSSRSYLPSTADEGNKPAEDTIVQSDQPGEANLPESEQVSEGAATILGEPAAPP</sequence>
<name>A0A2N5VSR8_9BASI</name>
<dbReference type="InterPro" id="IPR011009">
    <property type="entry name" value="Kinase-like_dom_sf"/>
</dbReference>
<accession>A0A2N5VSR8</accession>
<evidence type="ECO:0000313" key="3">
    <source>
        <dbReference type="EMBL" id="PLW53048.1"/>
    </source>
</evidence>
<dbReference type="AlphaFoldDB" id="A0A2N5VSR8"/>
<gene>
    <name evidence="3" type="ORF">PCANC_10744</name>
</gene>
<evidence type="ECO:0000256" key="1">
    <source>
        <dbReference type="SAM" id="MobiDB-lite"/>
    </source>
</evidence>
<dbReference type="SMART" id="SM00220">
    <property type="entry name" value="S_TKc"/>
    <property type="match status" value="1"/>
</dbReference>
<evidence type="ECO:0000313" key="4">
    <source>
        <dbReference type="Proteomes" id="UP000235388"/>
    </source>
</evidence>
<dbReference type="Gene3D" id="1.10.510.10">
    <property type="entry name" value="Transferase(Phosphotransferase) domain 1"/>
    <property type="match status" value="1"/>
</dbReference>
<dbReference type="GO" id="GO:0005634">
    <property type="term" value="C:nucleus"/>
    <property type="evidence" value="ECO:0007669"/>
    <property type="project" value="TreeGrafter"/>
</dbReference>
<proteinExistence type="predicted"/>